<dbReference type="InterPro" id="IPR053145">
    <property type="entry name" value="AB_hydrolase_Est10"/>
</dbReference>
<dbReference type="KEGG" id="rbc:BN938_0033"/>
<dbReference type="InterPro" id="IPR022742">
    <property type="entry name" value="Hydrolase_4"/>
</dbReference>
<dbReference type="Gene3D" id="3.40.50.1820">
    <property type="entry name" value="alpha/beta hydrolase"/>
    <property type="match status" value="1"/>
</dbReference>
<dbReference type="PANTHER" id="PTHR43265">
    <property type="entry name" value="ESTERASE ESTD"/>
    <property type="match status" value="1"/>
</dbReference>
<evidence type="ECO:0000313" key="2">
    <source>
        <dbReference type="EMBL" id="CDN30140.1"/>
    </source>
</evidence>
<keyword evidence="3" id="KW-1185">Reference proteome</keyword>
<accession>A0A060R5Q0</accession>
<dbReference type="eggNOG" id="COG1073">
    <property type="taxonomic scope" value="Bacteria"/>
</dbReference>
<evidence type="ECO:0000313" key="3">
    <source>
        <dbReference type="Proteomes" id="UP000027616"/>
    </source>
</evidence>
<dbReference type="Pfam" id="PF12146">
    <property type="entry name" value="Hydrolase_4"/>
    <property type="match status" value="1"/>
</dbReference>
<keyword evidence="2" id="KW-0378">Hydrolase</keyword>
<dbReference type="PANTHER" id="PTHR43265:SF1">
    <property type="entry name" value="ESTERASE ESTD"/>
    <property type="match status" value="1"/>
</dbReference>
<dbReference type="STRING" id="1433126.BN938_0033"/>
<protein>
    <submittedName>
        <fullName evidence="2">Hydrolase, alpha/beta fold family</fullName>
    </submittedName>
</protein>
<dbReference type="GO" id="GO:0052689">
    <property type="term" value="F:carboxylic ester hydrolase activity"/>
    <property type="evidence" value="ECO:0007669"/>
    <property type="project" value="TreeGrafter"/>
</dbReference>
<proteinExistence type="predicted"/>
<feature type="domain" description="Serine aminopeptidase S33" evidence="1">
    <location>
        <begin position="30"/>
        <end position="227"/>
    </location>
</feature>
<dbReference type="SUPFAM" id="SSF53474">
    <property type="entry name" value="alpha/beta-Hydrolases"/>
    <property type="match status" value="1"/>
</dbReference>
<dbReference type="Proteomes" id="UP000027616">
    <property type="component" value="Chromosome I"/>
</dbReference>
<dbReference type="HOGENOM" id="CLU_033707_1_0_10"/>
<sequence length="266" mass="29631">MEVVLIVGDSGPTDRNGNQNFMVNNALKMYAVALAEEGIASLRFDKRGVAASRIKGGAEVTFREYVDDIKDWIAMLRNDRRFSKVVIAGHTEGALAALVAISENCAVDGYISINGMGNSADCVIKEQLSRNQTSQVKQVISSIIDKLNEGEITENPPVYLRNSLSVPMQKYLIPLFAYHPREMIKSIRTPILLMHGDKDIQISPEESKVLHTGNNRAKLVIVNNMNHILKECETMDRDQQLETFTDPSIPLADKLVDESVRFIKSL</sequence>
<dbReference type="EMBL" id="HG934468">
    <property type="protein sequence ID" value="CDN30140.1"/>
    <property type="molecule type" value="Genomic_DNA"/>
</dbReference>
<dbReference type="AlphaFoldDB" id="A0A060R5Q0"/>
<organism evidence="2 3">
    <name type="scientific">Mucinivorans hirudinis</name>
    <dbReference type="NCBI Taxonomy" id="1433126"/>
    <lineage>
        <taxon>Bacteria</taxon>
        <taxon>Pseudomonadati</taxon>
        <taxon>Bacteroidota</taxon>
        <taxon>Bacteroidia</taxon>
        <taxon>Bacteroidales</taxon>
        <taxon>Rikenellaceae</taxon>
        <taxon>Mucinivorans</taxon>
    </lineage>
</organism>
<dbReference type="InterPro" id="IPR029058">
    <property type="entry name" value="AB_hydrolase_fold"/>
</dbReference>
<reference evidence="2 3" key="1">
    <citation type="journal article" date="2015" name="Genome Announc.">
        <title>Complete Genome Sequence of the Novel Leech Symbiont Mucinivorans hirudinis M3T.</title>
        <authorList>
            <person name="Nelson M.C."/>
            <person name="Bomar L."/>
            <person name="Graf J."/>
        </authorList>
    </citation>
    <scope>NUCLEOTIDE SEQUENCE [LARGE SCALE GENOMIC DNA]</scope>
    <source>
        <strain evidence="3">M3</strain>
    </source>
</reference>
<name>A0A060R5Q0_9BACT</name>
<gene>
    <name evidence="2" type="ORF">BN938_0033</name>
</gene>
<evidence type="ECO:0000259" key="1">
    <source>
        <dbReference type="Pfam" id="PF12146"/>
    </source>
</evidence>